<dbReference type="Gene3D" id="3.40.140.10">
    <property type="entry name" value="Cytidine Deaminase, domain 2"/>
    <property type="match status" value="1"/>
</dbReference>
<reference evidence="8" key="1">
    <citation type="journal article" date="2019" name="Int. J. Syst. Evol. Microbiol.">
        <title>The Global Catalogue of Microorganisms (GCM) 10K type strain sequencing project: providing services to taxonomists for standard genome sequencing and annotation.</title>
        <authorList>
            <consortium name="The Broad Institute Genomics Platform"/>
            <consortium name="The Broad Institute Genome Sequencing Center for Infectious Disease"/>
            <person name="Wu L."/>
            <person name="Ma J."/>
        </authorList>
    </citation>
    <scope>NUCLEOTIDE SEQUENCE [LARGE SCALE GENOMIC DNA]</scope>
    <source>
        <strain evidence="8">CGMCC 1.18578</strain>
    </source>
</reference>
<name>A0ABW0QTS4_9BACL</name>
<evidence type="ECO:0000256" key="2">
    <source>
        <dbReference type="ARBA" id="ARBA00022723"/>
    </source>
</evidence>
<keyword evidence="8" id="KW-1185">Reference proteome</keyword>
<evidence type="ECO:0000256" key="4">
    <source>
        <dbReference type="ARBA" id="ARBA00022833"/>
    </source>
</evidence>
<dbReference type="Proteomes" id="UP001596108">
    <property type="component" value="Unassembled WGS sequence"/>
</dbReference>
<evidence type="ECO:0000256" key="5">
    <source>
        <dbReference type="ARBA" id="ARBA00023049"/>
    </source>
</evidence>
<feature type="domain" description="JAB" evidence="6">
    <location>
        <begin position="17"/>
        <end position="133"/>
    </location>
</feature>
<evidence type="ECO:0000259" key="6">
    <source>
        <dbReference type="Pfam" id="PF14464"/>
    </source>
</evidence>
<dbReference type="RefSeq" id="WP_378109661.1">
    <property type="nucleotide sequence ID" value="NZ_JBHSNC010000001.1"/>
</dbReference>
<evidence type="ECO:0000256" key="1">
    <source>
        <dbReference type="ARBA" id="ARBA00022670"/>
    </source>
</evidence>
<keyword evidence="1" id="KW-0645">Protease</keyword>
<keyword evidence="2" id="KW-0479">Metal-binding</keyword>
<dbReference type="SUPFAM" id="SSF102712">
    <property type="entry name" value="JAB1/MPN domain"/>
    <property type="match status" value="1"/>
</dbReference>
<evidence type="ECO:0000256" key="3">
    <source>
        <dbReference type="ARBA" id="ARBA00022801"/>
    </source>
</evidence>
<evidence type="ECO:0000313" key="8">
    <source>
        <dbReference type="Proteomes" id="UP001596108"/>
    </source>
</evidence>
<dbReference type="InterPro" id="IPR028090">
    <property type="entry name" value="JAB_dom_prok"/>
</dbReference>
<comment type="caution">
    <text evidence="7">The sequence shown here is derived from an EMBL/GenBank/DDBJ whole genome shotgun (WGS) entry which is preliminary data.</text>
</comment>
<dbReference type="Pfam" id="PF14464">
    <property type="entry name" value="Prok-JAB"/>
    <property type="match status" value="1"/>
</dbReference>
<sequence length="156" mass="17750">MNTEFYSKDRKFGLLLPEDLVSNLMNNATHSYPNETGGILIGRYSNNLTIAEVSHISTGSIDSKKYPTQFYRGTAGLQKLLSDAWEKDRSYYLGEWHTHPNGFPIPSDPDKRQMTEISKSKKYVCPEPVLLILGEIPIKWTFGAFVFPNGKMIQMK</sequence>
<accession>A0ABW0QTS4</accession>
<gene>
    <name evidence="7" type="ORF">ACFPQ4_00065</name>
</gene>
<organism evidence="7 8">
    <name type="scientific">Cohnella yongneupensis</name>
    <dbReference type="NCBI Taxonomy" id="425006"/>
    <lineage>
        <taxon>Bacteria</taxon>
        <taxon>Bacillati</taxon>
        <taxon>Bacillota</taxon>
        <taxon>Bacilli</taxon>
        <taxon>Bacillales</taxon>
        <taxon>Paenibacillaceae</taxon>
        <taxon>Cohnella</taxon>
    </lineage>
</organism>
<keyword evidence="3" id="KW-0378">Hydrolase</keyword>
<keyword evidence="5" id="KW-0482">Metalloprotease</keyword>
<dbReference type="EMBL" id="JBHSNC010000001">
    <property type="protein sequence ID" value="MFC5527858.1"/>
    <property type="molecule type" value="Genomic_DNA"/>
</dbReference>
<evidence type="ECO:0000313" key="7">
    <source>
        <dbReference type="EMBL" id="MFC5527858.1"/>
    </source>
</evidence>
<proteinExistence type="predicted"/>
<keyword evidence="4" id="KW-0862">Zinc</keyword>
<protein>
    <submittedName>
        <fullName evidence="7">Mov34/MPN/PAD-1 family protein</fullName>
    </submittedName>
</protein>